<accession>A0A1F4Q1J8</accession>
<sequence>MTDPNKKHGGYSYDYTDEQIKEFQKLSIGQRLRWVEEMNKFLYKFRPTQSKEICEKFRRGEIG</sequence>
<comment type="caution">
    <text evidence="1">The sequence shown here is derived from an EMBL/GenBank/DDBJ whole genome shotgun (WGS) entry which is preliminary data.</text>
</comment>
<dbReference type="EMBL" id="METM01000021">
    <property type="protein sequence ID" value="OGB89716.1"/>
    <property type="molecule type" value="Genomic_DNA"/>
</dbReference>
<dbReference type="Proteomes" id="UP000178724">
    <property type="component" value="Unassembled WGS sequence"/>
</dbReference>
<reference evidence="1 2" key="1">
    <citation type="journal article" date="2016" name="Nat. Commun.">
        <title>Thousands of microbial genomes shed light on interconnected biogeochemical processes in an aquifer system.</title>
        <authorList>
            <person name="Anantharaman K."/>
            <person name="Brown C.T."/>
            <person name="Hug L.A."/>
            <person name="Sharon I."/>
            <person name="Castelle C.J."/>
            <person name="Probst A.J."/>
            <person name="Thomas B.C."/>
            <person name="Singh A."/>
            <person name="Wilkins M.J."/>
            <person name="Karaoz U."/>
            <person name="Brodie E.L."/>
            <person name="Williams K.H."/>
            <person name="Hubbard S.S."/>
            <person name="Banfield J.F."/>
        </authorList>
    </citation>
    <scope>NUCLEOTIDE SEQUENCE [LARGE SCALE GENOMIC DNA]</scope>
</reference>
<name>A0A1F4Q1J8_UNCSA</name>
<organism evidence="1 2">
    <name type="scientific">candidate division WOR-1 bacterium RIFCSPHIGHO2_01_FULL_53_15</name>
    <dbReference type="NCBI Taxonomy" id="1802564"/>
    <lineage>
        <taxon>Bacteria</taxon>
        <taxon>Bacillati</taxon>
        <taxon>Saganbacteria</taxon>
    </lineage>
</organism>
<gene>
    <name evidence="1" type="ORF">A2625_06310</name>
</gene>
<evidence type="ECO:0000313" key="2">
    <source>
        <dbReference type="Proteomes" id="UP000178724"/>
    </source>
</evidence>
<protein>
    <submittedName>
        <fullName evidence="1">Uncharacterized protein</fullName>
    </submittedName>
</protein>
<proteinExistence type="predicted"/>
<evidence type="ECO:0000313" key="1">
    <source>
        <dbReference type="EMBL" id="OGB89716.1"/>
    </source>
</evidence>
<dbReference type="AlphaFoldDB" id="A0A1F4Q1J8"/>